<keyword evidence="5 6" id="KW-0472">Membrane</keyword>
<evidence type="ECO:0000256" key="4">
    <source>
        <dbReference type="ARBA" id="ARBA00022989"/>
    </source>
</evidence>
<keyword evidence="3 6" id="KW-0812">Transmembrane</keyword>
<feature type="transmembrane region" description="Helical" evidence="6">
    <location>
        <begin position="48"/>
        <end position="74"/>
    </location>
</feature>
<feature type="transmembrane region" description="Helical" evidence="6">
    <location>
        <begin position="462"/>
        <end position="481"/>
    </location>
</feature>
<feature type="transmembrane region" description="Helical" evidence="6">
    <location>
        <begin position="434"/>
        <end position="456"/>
    </location>
</feature>
<dbReference type="OrthoDB" id="3246908at2"/>
<keyword evidence="4 6" id="KW-1133">Transmembrane helix</keyword>
<evidence type="ECO:0000256" key="1">
    <source>
        <dbReference type="ARBA" id="ARBA00004651"/>
    </source>
</evidence>
<dbReference type="Pfam" id="PF01943">
    <property type="entry name" value="Polysacc_synt"/>
    <property type="match status" value="1"/>
</dbReference>
<feature type="transmembrane region" description="Helical" evidence="6">
    <location>
        <begin position="403"/>
        <end position="422"/>
    </location>
</feature>
<organism evidence="7 8">
    <name type="scientific">Actinomyces howellii</name>
    <dbReference type="NCBI Taxonomy" id="52771"/>
    <lineage>
        <taxon>Bacteria</taxon>
        <taxon>Bacillati</taxon>
        <taxon>Actinomycetota</taxon>
        <taxon>Actinomycetes</taxon>
        <taxon>Actinomycetales</taxon>
        <taxon>Actinomycetaceae</taxon>
        <taxon>Actinomyces</taxon>
    </lineage>
</organism>
<feature type="transmembrane region" description="Helical" evidence="6">
    <location>
        <begin position="244"/>
        <end position="265"/>
    </location>
</feature>
<feature type="transmembrane region" description="Helical" evidence="6">
    <location>
        <begin position="12"/>
        <end position="36"/>
    </location>
</feature>
<feature type="transmembrane region" description="Helical" evidence="6">
    <location>
        <begin position="170"/>
        <end position="203"/>
    </location>
</feature>
<gene>
    <name evidence="7" type="ORF">NCTC11636_02094</name>
</gene>
<sequence length="498" mass="51237">MTDSTAQRRALARGGALSFVGSATSAALGFVLTVVFSRMLGTQGAGVVFQATGVFAVVMAFAKLGLDSTAIYLVPRVRLDDPRALRPLLRLMTLMSLAAGVLLVIVLEVLAPWVWKDDGARTLDSVRAVVLFVPVGALSVIASAVLRALGGVRQYVLVSNVALPVMRPPVVAVAAAATGSVVAVSAAWALPLVVVLAASAVLISAHLGALEDGAPARGLPDRALTRRVLAYTLPRTLSAGLEQALVWLDVLLVGLLAGDAAAGVYGGASRFIQAGLLVDAALRVVVSPQFSALLHTRQEDRLRDLHATATTWLVLVGTPVYVLLGCFAPVFLGLLGPEFSSGGWALTVLAAGVAITFLAGNIHSLLLMSGRSGWAAFNKAVVLVLNVVGNVVLLPRLGIVGAALTWTVCMTVDALLAVVEVDRLLGVRVRARDALVPLGVVLGTVGAPSLVTVLVMGRSATALAVACAVSAVAYLSACAALRGPLRLDGLAAAVRRRP</sequence>
<comment type="subcellular location">
    <subcellularLocation>
        <location evidence="1">Cell membrane</location>
        <topology evidence="1">Multi-pass membrane protein</topology>
    </subcellularLocation>
</comment>
<keyword evidence="8" id="KW-1185">Reference proteome</keyword>
<proteinExistence type="predicted"/>
<feature type="transmembrane region" description="Helical" evidence="6">
    <location>
        <begin position="127"/>
        <end position="149"/>
    </location>
</feature>
<dbReference type="PANTHER" id="PTHR30250:SF11">
    <property type="entry name" value="O-ANTIGEN TRANSPORTER-RELATED"/>
    <property type="match status" value="1"/>
</dbReference>
<dbReference type="KEGG" id="ahw:NCTC11636_02094"/>
<dbReference type="EMBL" id="LR134350">
    <property type="protein sequence ID" value="VEG29543.1"/>
    <property type="molecule type" value="Genomic_DNA"/>
</dbReference>
<protein>
    <submittedName>
        <fullName evidence="7">Stage V sporulation protein B</fullName>
    </submittedName>
</protein>
<feature type="transmembrane region" description="Helical" evidence="6">
    <location>
        <begin position="344"/>
        <end position="368"/>
    </location>
</feature>
<dbReference type="PANTHER" id="PTHR30250">
    <property type="entry name" value="PST FAMILY PREDICTED COLANIC ACID TRANSPORTER"/>
    <property type="match status" value="1"/>
</dbReference>
<feature type="transmembrane region" description="Helical" evidence="6">
    <location>
        <begin position="380"/>
        <end position="397"/>
    </location>
</feature>
<dbReference type="GO" id="GO:0005886">
    <property type="term" value="C:plasma membrane"/>
    <property type="evidence" value="ECO:0007669"/>
    <property type="project" value="UniProtKB-SubCell"/>
</dbReference>
<name>A0A3S4V5U7_9ACTO</name>
<evidence type="ECO:0000256" key="5">
    <source>
        <dbReference type="ARBA" id="ARBA00023136"/>
    </source>
</evidence>
<feature type="transmembrane region" description="Helical" evidence="6">
    <location>
        <begin position="311"/>
        <end position="332"/>
    </location>
</feature>
<feature type="transmembrane region" description="Helical" evidence="6">
    <location>
        <begin position="94"/>
        <end position="115"/>
    </location>
</feature>
<dbReference type="Proteomes" id="UP000266895">
    <property type="component" value="Chromosome"/>
</dbReference>
<evidence type="ECO:0000256" key="6">
    <source>
        <dbReference type="SAM" id="Phobius"/>
    </source>
</evidence>
<dbReference type="InterPro" id="IPR002797">
    <property type="entry name" value="Polysacc_synth"/>
</dbReference>
<evidence type="ECO:0000256" key="3">
    <source>
        <dbReference type="ARBA" id="ARBA00022692"/>
    </source>
</evidence>
<keyword evidence="2" id="KW-1003">Cell membrane</keyword>
<reference evidence="7 8" key="1">
    <citation type="submission" date="2018-12" db="EMBL/GenBank/DDBJ databases">
        <authorList>
            <consortium name="Pathogen Informatics"/>
        </authorList>
    </citation>
    <scope>NUCLEOTIDE SEQUENCE [LARGE SCALE GENOMIC DNA]</scope>
    <source>
        <strain evidence="7 8">NCTC11636</strain>
    </source>
</reference>
<accession>A0A3S4V5U7</accession>
<evidence type="ECO:0000313" key="7">
    <source>
        <dbReference type="EMBL" id="VEG29543.1"/>
    </source>
</evidence>
<dbReference type="AlphaFoldDB" id="A0A3S4V5U7"/>
<evidence type="ECO:0000256" key="2">
    <source>
        <dbReference type="ARBA" id="ARBA00022475"/>
    </source>
</evidence>
<dbReference type="RefSeq" id="WP_126383061.1">
    <property type="nucleotide sequence ID" value="NZ_LR134350.1"/>
</dbReference>
<dbReference type="InterPro" id="IPR050833">
    <property type="entry name" value="Poly_Biosynth_Transport"/>
</dbReference>
<evidence type="ECO:0000313" key="8">
    <source>
        <dbReference type="Proteomes" id="UP000266895"/>
    </source>
</evidence>